<evidence type="ECO:0000259" key="6">
    <source>
        <dbReference type="PROSITE" id="PS50045"/>
    </source>
</evidence>
<dbReference type="InterPro" id="IPR010523">
    <property type="entry name" value="XylR_N"/>
</dbReference>
<evidence type="ECO:0000256" key="4">
    <source>
        <dbReference type="ARBA" id="ARBA00023125"/>
    </source>
</evidence>
<sequence length="543" mass="59558">MPDIRDLAEQVRFTPDTGRIWVRDQRGVLLTASVYGALRRELIDRLGPAVARELLSRIGYAEGGRDAEAARRLRPDVSYFDAFAVGPQVHALAGFGWSQVVRLHAEPESGAFAGEFLVHDSLEASVHVDAYGTSPEPVCWMQSGYASGFASAFAGRPILMREVECRGMGHEACRLIGKPLDEWLTEAPDTRYYQPESSVNRFTDLEAGETDGVVGISAGFGAAMHLLRKAADSRATLLFVGETGVGKEVFARLAHRMSRRRDEPFIAVNCAALPETLIETELFGVAKGAYTGASSSRAGRFERADGGTLFLDEVTSLSLAAQGKLLRALQEREIERVGDSKTRRVDVRVMAACNEDLHLAVEAKRFREDLYFRLTTFPVPIPPLRERRDDIPLLMAYLLRRFCAVHGKSVPGFTARAVEALFAYDFPGNIRELENLIERAVLLVGDGEAIDLPQLALRGGPSRPPAFALDTAGRLSDNADALREQAAVLLAADTGRRRFDAIEHALLEQAVTDANGNLAAAARQLGLTRRQVQLRLQKHRRAG</sequence>
<dbReference type="KEGG" id="gbi:PG2T_10660"/>
<feature type="domain" description="Sigma-54 factor interaction" evidence="6">
    <location>
        <begin position="213"/>
        <end position="442"/>
    </location>
</feature>
<dbReference type="PANTHER" id="PTHR32071:SF117">
    <property type="entry name" value="PTS-DEPENDENT DIHYDROXYACETONE KINASE OPERON REGULATORY PROTEIN-RELATED"/>
    <property type="match status" value="1"/>
</dbReference>
<evidence type="ECO:0000256" key="3">
    <source>
        <dbReference type="ARBA" id="ARBA00023015"/>
    </source>
</evidence>
<keyword evidence="4" id="KW-0238">DNA-binding</keyword>
<dbReference type="SUPFAM" id="SSF46689">
    <property type="entry name" value="Homeodomain-like"/>
    <property type="match status" value="1"/>
</dbReference>
<evidence type="ECO:0000256" key="2">
    <source>
        <dbReference type="ARBA" id="ARBA00022840"/>
    </source>
</evidence>
<reference evidence="8" key="1">
    <citation type="submission" date="2016-03" db="EMBL/GenBank/DDBJ databases">
        <title>Complete genome sequence of Solimmundus cernigliae, representing a novel lineage of polycyclic aromatic hydrocarbon degraders within the Gammaproteobacteria.</title>
        <authorList>
            <person name="Singleton D.R."/>
            <person name="Dickey A.N."/>
            <person name="Scholl E.H."/>
            <person name="Wright F.A."/>
            <person name="Aitken M.D."/>
        </authorList>
    </citation>
    <scope>NUCLEOTIDE SEQUENCE [LARGE SCALE GENOMIC DNA]</scope>
    <source>
        <strain evidence="8">TR3.2</strain>
    </source>
</reference>
<dbReference type="InterPro" id="IPR025944">
    <property type="entry name" value="Sigma_54_int_dom_CS"/>
</dbReference>
<dbReference type="Pfam" id="PF02830">
    <property type="entry name" value="V4R"/>
    <property type="match status" value="1"/>
</dbReference>
<dbReference type="PROSITE" id="PS50045">
    <property type="entry name" value="SIGMA54_INTERACT_4"/>
    <property type="match status" value="1"/>
</dbReference>
<dbReference type="OrthoDB" id="9804019at2"/>
<dbReference type="SUPFAM" id="SSF52540">
    <property type="entry name" value="P-loop containing nucleoside triphosphate hydrolases"/>
    <property type="match status" value="1"/>
</dbReference>
<dbReference type="CDD" id="cd00009">
    <property type="entry name" value="AAA"/>
    <property type="match status" value="1"/>
</dbReference>
<dbReference type="PRINTS" id="PR01590">
    <property type="entry name" value="HTHFIS"/>
</dbReference>
<dbReference type="InterPro" id="IPR027417">
    <property type="entry name" value="P-loop_NTPase"/>
</dbReference>
<dbReference type="InterPro" id="IPR002078">
    <property type="entry name" value="Sigma_54_int"/>
</dbReference>
<dbReference type="PROSITE" id="PS00675">
    <property type="entry name" value="SIGMA54_INTERACT_1"/>
    <property type="match status" value="1"/>
</dbReference>
<evidence type="ECO:0000256" key="1">
    <source>
        <dbReference type="ARBA" id="ARBA00022741"/>
    </source>
</evidence>
<dbReference type="Gene3D" id="1.10.8.60">
    <property type="match status" value="1"/>
</dbReference>
<dbReference type="InterPro" id="IPR058031">
    <property type="entry name" value="AAA_lid_NorR"/>
</dbReference>
<dbReference type="PROSITE" id="PS00688">
    <property type="entry name" value="SIGMA54_INTERACT_3"/>
    <property type="match status" value="1"/>
</dbReference>
<proteinExistence type="predicted"/>
<dbReference type="SMART" id="SM00989">
    <property type="entry name" value="V4R"/>
    <property type="match status" value="1"/>
</dbReference>
<evidence type="ECO:0000313" key="7">
    <source>
        <dbReference type="EMBL" id="ANX05602.1"/>
    </source>
</evidence>
<accession>A0A1B1YXX4</accession>
<keyword evidence="8" id="KW-1185">Reference proteome</keyword>
<dbReference type="InterPro" id="IPR024096">
    <property type="entry name" value="NO_sig/Golgi_transp_ligand-bd"/>
</dbReference>
<dbReference type="InterPro" id="IPR025662">
    <property type="entry name" value="Sigma_54_int_dom_ATP-bd_1"/>
</dbReference>
<keyword evidence="3" id="KW-0805">Transcription regulation</keyword>
<dbReference type="InParanoid" id="A0A1B1YXX4"/>
<dbReference type="SUPFAM" id="SSF111126">
    <property type="entry name" value="Ligand-binding domain in the NO signalling and Golgi transport"/>
    <property type="match status" value="1"/>
</dbReference>
<dbReference type="FunFam" id="3.40.50.300:FF:000006">
    <property type="entry name" value="DNA-binding transcriptional regulator NtrC"/>
    <property type="match status" value="1"/>
</dbReference>
<dbReference type="PROSITE" id="PS00676">
    <property type="entry name" value="SIGMA54_INTERACT_2"/>
    <property type="match status" value="1"/>
</dbReference>
<dbReference type="PANTHER" id="PTHR32071">
    <property type="entry name" value="TRANSCRIPTIONAL REGULATORY PROTEIN"/>
    <property type="match status" value="1"/>
</dbReference>
<protein>
    <recommendedName>
        <fullName evidence="6">Sigma-54 factor interaction domain-containing protein</fullName>
    </recommendedName>
</protein>
<dbReference type="Pfam" id="PF25601">
    <property type="entry name" value="AAA_lid_14"/>
    <property type="match status" value="1"/>
</dbReference>
<dbReference type="GO" id="GO:0043565">
    <property type="term" value="F:sequence-specific DNA binding"/>
    <property type="evidence" value="ECO:0007669"/>
    <property type="project" value="InterPro"/>
</dbReference>
<dbReference type="GO" id="GO:0005524">
    <property type="term" value="F:ATP binding"/>
    <property type="evidence" value="ECO:0007669"/>
    <property type="project" value="UniProtKB-KW"/>
</dbReference>
<dbReference type="InterPro" id="IPR004096">
    <property type="entry name" value="V4R"/>
</dbReference>
<keyword evidence="2" id="KW-0067">ATP-binding</keyword>
<dbReference type="Pfam" id="PF06505">
    <property type="entry name" value="XylR_N"/>
    <property type="match status" value="1"/>
</dbReference>
<dbReference type="Gene3D" id="1.10.10.60">
    <property type="entry name" value="Homeodomain-like"/>
    <property type="match status" value="1"/>
</dbReference>
<dbReference type="InterPro" id="IPR009057">
    <property type="entry name" value="Homeodomain-like_sf"/>
</dbReference>
<dbReference type="InterPro" id="IPR003593">
    <property type="entry name" value="AAA+_ATPase"/>
</dbReference>
<dbReference type="EMBL" id="CP014671">
    <property type="protein sequence ID" value="ANX05602.1"/>
    <property type="molecule type" value="Genomic_DNA"/>
</dbReference>
<keyword evidence="1" id="KW-0547">Nucleotide-binding</keyword>
<dbReference type="Gene3D" id="3.30.1380.20">
    <property type="entry name" value="Trafficking protein particle complex subunit 3"/>
    <property type="match status" value="1"/>
</dbReference>
<name>A0A1B1YXX4_9GAMM</name>
<gene>
    <name evidence="7" type="ORF">PG2T_10660</name>
</gene>
<dbReference type="SMART" id="SM00382">
    <property type="entry name" value="AAA"/>
    <property type="match status" value="1"/>
</dbReference>
<dbReference type="STRING" id="1810504.PG2T_10660"/>
<dbReference type="Gene3D" id="3.40.50.300">
    <property type="entry name" value="P-loop containing nucleotide triphosphate hydrolases"/>
    <property type="match status" value="1"/>
</dbReference>
<organism evidence="7 8">
    <name type="scientific">Immundisolibacter cernigliae</name>
    <dbReference type="NCBI Taxonomy" id="1810504"/>
    <lineage>
        <taxon>Bacteria</taxon>
        <taxon>Pseudomonadati</taxon>
        <taxon>Pseudomonadota</taxon>
        <taxon>Gammaproteobacteria</taxon>
        <taxon>Immundisolibacterales</taxon>
        <taxon>Immundisolibacteraceae</taxon>
        <taxon>Immundisolibacter</taxon>
    </lineage>
</organism>
<dbReference type="AlphaFoldDB" id="A0A1B1YXX4"/>
<dbReference type="Pfam" id="PF02954">
    <property type="entry name" value="HTH_8"/>
    <property type="match status" value="1"/>
</dbReference>
<keyword evidence="5" id="KW-0804">Transcription</keyword>
<dbReference type="GO" id="GO:0006355">
    <property type="term" value="P:regulation of DNA-templated transcription"/>
    <property type="evidence" value="ECO:0007669"/>
    <property type="project" value="InterPro"/>
</dbReference>
<dbReference type="InterPro" id="IPR002197">
    <property type="entry name" value="HTH_Fis"/>
</dbReference>
<dbReference type="Pfam" id="PF00158">
    <property type="entry name" value="Sigma54_activat"/>
    <property type="match status" value="1"/>
</dbReference>
<dbReference type="InterPro" id="IPR025943">
    <property type="entry name" value="Sigma_54_int_dom_ATP-bd_2"/>
</dbReference>
<dbReference type="Proteomes" id="UP000092952">
    <property type="component" value="Chromosome"/>
</dbReference>
<evidence type="ECO:0000313" key="8">
    <source>
        <dbReference type="Proteomes" id="UP000092952"/>
    </source>
</evidence>
<evidence type="ECO:0000256" key="5">
    <source>
        <dbReference type="ARBA" id="ARBA00023163"/>
    </source>
</evidence>